<dbReference type="SUPFAM" id="SSF53901">
    <property type="entry name" value="Thiolase-like"/>
    <property type="match status" value="1"/>
</dbReference>
<dbReference type="NCBIfam" id="TIGR00747">
    <property type="entry name" value="fabH"/>
    <property type="match status" value="1"/>
</dbReference>
<keyword evidence="4 10" id="KW-0808">Transferase</keyword>
<dbReference type="RefSeq" id="WP_038221472.1">
    <property type="nucleotide sequence ID" value="NZ_CAWLWD010000021.1"/>
</dbReference>
<dbReference type="GO" id="GO:0033818">
    <property type="term" value="F:beta-ketoacyl-acyl-carrier-protein synthase III activity"/>
    <property type="evidence" value="ECO:0007669"/>
    <property type="project" value="UniProtKB-UniRule"/>
</dbReference>
<dbReference type="CDD" id="cd00830">
    <property type="entry name" value="KAS_III"/>
    <property type="match status" value="1"/>
</dbReference>
<accession>A0A077NU44</accession>
<dbReference type="GO" id="GO:0005737">
    <property type="term" value="C:cytoplasm"/>
    <property type="evidence" value="ECO:0007669"/>
    <property type="project" value="UniProtKB-SubCell"/>
</dbReference>
<dbReference type="Gene3D" id="3.40.47.10">
    <property type="match status" value="1"/>
</dbReference>
<comment type="caution">
    <text evidence="13">The sequence shown here is derived from an EMBL/GenBank/DDBJ whole genome shotgun (WGS) entry which is preliminary data.</text>
</comment>
<gene>
    <name evidence="10 13" type="primary">fabH</name>
    <name evidence="13" type="ORF">XBFM1_240004</name>
</gene>
<feature type="domain" description="Beta-ketoacyl-[acyl-carrier-protein] synthase III C-terminal" evidence="11">
    <location>
        <begin position="240"/>
        <end position="329"/>
    </location>
</feature>
<feature type="active site" evidence="10">
    <location>
        <position position="256"/>
    </location>
</feature>
<dbReference type="AlphaFoldDB" id="A0A077NU44"/>
<dbReference type="InterPro" id="IPR013747">
    <property type="entry name" value="ACP_syn_III_C"/>
</dbReference>
<evidence type="ECO:0000313" key="13">
    <source>
        <dbReference type="EMBL" id="CDH01953.1"/>
    </source>
</evidence>
<keyword evidence="8 10" id="KW-0511">Multifunctional enzyme</keyword>
<dbReference type="NCBIfam" id="NF006829">
    <property type="entry name" value="PRK09352.1"/>
    <property type="match status" value="1"/>
</dbReference>
<dbReference type="EMBL" id="CBSV010000157">
    <property type="protein sequence ID" value="CDH01953.1"/>
    <property type="molecule type" value="Genomic_DNA"/>
</dbReference>
<dbReference type="HAMAP" id="MF_01815">
    <property type="entry name" value="FabH"/>
    <property type="match status" value="1"/>
</dbReference>
<evidence type="ECO:0000256" key="6">
    <source>
        <dbReference type="ARBA" id="ARBA00023098"/>
    </source>
</evidence>
<keyword evidence="7 10" id="KW-0275">Fatty acid biosynthesis</keyword>
<feature type="active site" evidence="10">
    <location>
        <position position="116"/>
    </location>
</feature>
<sequence length="341" mass="36967">MAVKAVKIVGLGASLPKHQVSNKGISEYLDTNDEWITTRTGIKNRFHATEGEYTSYLAFKAGKAALSGMNIENSVEIDTLIVATSTPDRLCPATAPKVAAMLGLGKIRAFDINAVCTGFVYGLELAESFIRSGKSKRLMLIGADVFTTILDKNDRATYPLFGDGAGAVILEQGDEENILSTYTGSDGAYENLITILNGGSESKLSVSRDMFSKSSYFKMEGKEVFLKAISYMKDSVQRVLELSNTNTSEIDYIVPHQANKRIIDTLTQLFDLKETQALMSLEEFGNTSAASIPLTLAVHARNNTIKPGHNIVLTAFGGGITWGAAVIKWPNSVFKTIILTN</sequence>
<evidence type="ECO:0000256" key="7">
    <source>
        <dbReference type="ARBA" id="ARBA00023160"/>
    </source>
</evidence>
<dbReference type="Pfam" id="PF08541">
    <property type="entry name" value="ACP_syn_III_C"/>
    <property type="match status" value="1"/>
</dbReference>
<comment type="similarity">
    <text evidence="1 10">Belongs to the thiolase-like superfamily. FabH family.</text>
</comment>
<comment type="catalytic activity">
    <reaction evidence="10">
        <text>malonyl-[ACP] + acetyl-CoA + H(+) = 3-oxobutanoyl-[ACP] + CO2 + CoA</text>
        <dbReference type="Rhea" id="RHEA:12080"/>
        <dbReference type="Rhea" id="RHEA-COMP:9623"/>
        <dbReference type="Rhea" id="RHEA-COMP:9625"/>
        <dbReference type="ChEBI" id="CHEBI:15378"/>
        <dbReference type="ChEBI" id="CHEBI:16526"/>
        <dbReference type="ChEBI" id="CHEBI:57287"/>
        <dbReference type="ChEBI" id="CHEBI:57288"/>
        <dbReference type="ChEBI" id="CHEBI:78449"/>
        <dbReference type="ChEBI" id="CHEBI:78450"/>
        <dbReference type="EC" id="2.3.1.180"/>
    </reaction>
</comment>
<comment type="function">
    <text evidence="10">Catalyzes the condensation reaction of fatty acid synthesis by the addition to an acyl acceptor of two carbons from malonyl-ACP. Catalyzes the first condensation reaction which initiates fatty acid synthesis and may therefore play a role in governing the total rate of fatty acid production. Possesses both acetoacetyl-ACP synthase and acetyl transacylase activities. Its substrate specificity determines the biosynthesis of branched-chain and/or straight-chain of fatty acids.</text>
</comment>
<name>A0A077NU44_XENBV</name>
<evidence type="ECO:0000256" key="4">
    <source>
        <dbReference type="ARBA" id="ARBA00022679"/>
    </source>
</evidence>
<evidence type="ECO:0000256" key="9">
    <source>
        <dbReference type="ARBA" id="ARBA00023315"/>
    </source>
</evidence>
<reference evidence="13" key="1">
    <citation type="submission" date="2013-07" db="EMBL/GenBank/DDBJ databases">
        <title>Sub-species coevolution in mutualistic symbiosis.</title>
        <authorList>
            <person name="Murfin K."/>
            <person name="Klassen J."/>
            <person name="Lee M."/>
            <person name="Forst S."/>
            <person name="Stock P."/>
            <person name="Goodrich-Blair H."/>
        </authorList>
    </citation>
    <scope>NUCLEOTIDE SEQUENCE [LARGE SCALE GENOMIC DNA]</scope>
    <source>
        <strain evidence="13">Feltiae Moldova</strain>
    </source>
</reference>
<keyword evidence="5 10" id="KW-0276">Fatty acid metabolism</keyword>
<evidence type="ECO:0000256" key="3">
    <source>
        <dbReference type="ARBA" id="ARBA00022516"/>
    </source>
</evidence>
<dbReference type="InterPro" id="IPR004655">
    <property type="entry name" value="FabH"/>
</dbReference>
<evidence type="ECO:0000256" key="10">
    <source>
        <dbReference type="HAMAP-Rule" id="MF_01815"/>
    </source>
</evidence>
<feature type="domain" description="Beta-ketoacyl-[acyl-carrier-protein] synthase III N-terminal" evidence="12">
    <location>
        <begin position="110"/>
        <end position="187"/>
    </location>
</feature>
<evidence type="ECO:0000259" key="12">
    <source>
        <dbReference type="Pfam" id="PF08545"/>
    </source>
</evidence>
<comment type="subunit">
    <text evidence="10">Homodimer.</text>
</comment>
<proteinExistence type="inferred from homology"/>
<dbReference type="GO" id="GO:0006633">
    <property type="term" value="P:fatty acid biosynthetic process"/>
    <property type="evidence" value="ECO:0007669"/>
    <property type="project" value="UniProtKB-UniRule"/>
</dbReference>
<keyword evidence="2 10" id="KW-0963">Cytoplasm</keyword>
<comment type="domain">
    <text evidence="10">The last Arg residue of the ACP-binding site is essential for the weak association between ACP/AcpP and FabH.</text>
</comment>
<dbReference type="GO" id="GO:0004315">
    <property type="term" value="F:3-oxoacyl-[acyl-carrier-protein] synthase activity"/>
    <property type="evidence" value="ECO:0007669"/>
    <property type="project" value="InterPro"/>
</dbReference>
<organism evidence="13">
    <name type="scientific">Xenorhabdus bovienii str. feltiae Moldova</name>
    <dbReference type="NCBI Taxonomy" id="1398200"/>
    <lineage>
        <taxon>Bacteria</taxon>
        <taxon>Pseudomonadati</taxon>
        <taxon>Pseudomonadota</taxon>
        <taxon>Gammaproteobacteria</taxon>
        <taxon>Enterobacterales</taxon>
        <taxon>Morganellaceae</taxon>
        <taxon>Xenorhabdus</taxon>
    </lineage>
</organism>
<dbReference type="UniPathway" id="UPA00094"/>
<keyword evidence="9 10" id="KW-0012">Acyltransferase</keyword>
<evidence type="ECO:0000256" key="5">
    <source>
        <dbReference type="ARBA" id="ARBA00022832"/>
    </source>
</evidence>
<evidence type="ECO:0000256" key="8">
    <source>
        <dbReference type="ARBA" id="ARBA00023268"/>
    </source>
</evidence>
<dbReference type="InterPro" id="IPR016039">
    <property type="entry name" value="Thiolase-like"/>
</dbReference>
<dbReference type="Proteomes" id="UP000028487">
    <property type="component" value="Unassembled WGS sequence"/>
</dbReference>
<comment type="pathway">
    <text evidence="10">Lipid metabolism; fatty acid biosynthesis.</text>
</comment>
<dbReference type="GO" id="GO:0044550">
    <property type="term" value="P:secondary metabolite biosynthetic process"/>
    <property type="evidence" value="ECO:0007669"/>
    <property type="project" value="TreeGrafter"/>
</dbReference>
<dbReference type="Pfam" id="PF08545">
    <property type="entry name" value="ACP_syn_III"/>
    <property type="match status" value="1"/>
</dbReference>
<dbReference type="EC" id="2.3.1.180" evidence="10"/>
<evidence type="ECO:0000256" key="2">
    <source>
        <dbReference type="ARBA" id="ARBA00022490"/>
    </source>
</evidence>
<comment type="subcellular location">
    <subcellularLocation>
        <location evidence="10">Cytoplasm</location>
    </subcellularLocation>
</comment>
<evidence type="ECO:0000256" key="1">
    <source>
        <dbReference type="ARBA" id="ARBA00008642"/>
    </source>
</evidence>
<feature type="region of interest" description="ACP-binding" evidence="10">
    <location>
        <begin position="257"/>
        <end position="261"/>
    </location>
</feature>
<feature type="active site" evidence="10">
    <location>
        <position position="286"/>
    </location>
</feature>
<dbReference type="PANTHER" id="PTHR34069">
    <property type="entry name" value="3-OXOACYL-[ACYL-CARRIER-PROTEIN] SYNTHASE 3"/>
    <property type="match status" value="1"/>
</dbReference>
<protein>
    <recommendedName>
        <fullName evidence="10">Beta-ketoacyl-[acyl-carrier-protein] synthase III</fullName>
        <shortName evidence="10">Beta-ketoacyl-ACP synthase III</shortName>
        <shortName evidence="10">KAS III</shortName>
        <ecNumber evidence="10">2.3.1.180</ecNumber>
    </recommendedName>
    <alternativeName>
        <fullName evidence="10">3-oxoacyl-[acyl-carrier-protein] synthase 3</fullName>
    </alternativeName>
    <alternativeName>
        <fullName evidence="10">3-oxoacyl-[acyl-carrier-protein] synthase III</fullName>
    </alternativeName>
</protein>
<dbReference type="PANTHER" id="PTHR34069:SF2">
    <property type="entry name" value="BETA-KETOACYL-[ACYL-CARRIER-PROTEIN] SYNTHASE III"/>
    <property type="match status" value="1"/>
</dbReference>
<keyword evidence="6 10" id="KW-0443">Lipid metabolism</keyword>
<evidence type="ECO:0000259" key="11">
    <source>
        <dbReference type="Pfam" id="PF08541"/>
    </source>
</evidence>
<dbReference type="HOGENOM" id="CLU_039592_4_0_6"/>
<keyword evidence="3 10" id="KW-0444">Lipid biosynthesis</keyword>
<dbReference type="InterPro" id="IPR013751">
    <property type="entry name" value="ACP_syn_III_N"/>
</dbReference>